<sequence length="64" mass="7391">MANRRFLANRLKRNILVSTICIPDVIHYLSETRDSARFQKSASEAGQDASKDEKKLTEKHKQFV</sequence>
<evidence type="ECO:0000313" key="3">
    <source>
        <dbReference type="Proteomes" id="UP000054324"/>
    </source>
</evidence>
<dbReference type="EMBL" id="KL596643">
    <property type="protein sequence ID" value="KER31637.1"/>
    <property type="molecule type" value="Genomic_DNA"/>
</dbReference>
<gene>
    <name evidence="2" type="ORF">T265_02147</name>
</gene>
<dbReference type="Proteomes" id="UP000054324">
    <property type="component" value="Unassembled WGS sequence"/>
</dbReference>
<dbReference type="GeneID" id="20316335"/>
<dbReference type="KEGG" id="ovi:T265_02147"/>
<dbReference type="AlphaFoldDB" id="A0A075A052"/>
<organism evidence="2 3">
    <name type="scientific">Opisthorchis viverrini</name>
    <name type="common">Southeast Asian liver fluke</name>
    <dbReference type="NCBI Taxonomy" id="6198"/>
    <lineage>
        <taxon>Eukaryota</taxon>
        <taxon>Metazoa</taxon>
        <taxon>Spiralia</taxon>
        <taxon>Lophotrochozoa</taxon>
        <taxon>Platyhelminthes</taxon>
        <taxon>Trematoda</taxon>
        <taxon>Digenea</taxon>
        <taxon>Opisthorchiida</taxon>
        <taxon>Opisthorchiata</taxon>
        <taxon>Opisthorchiidae</taxon>
        <taxon>Opisthorchis</taxon>
    </lineage>
</organism>
<dbReference type="CTD" id="20316335"/>
<feature type="region of interest" description="Disordered" evidence="1">
    <location>
        <begin position="37"/>
        <end position="64"/>
    </location>
</feature>
<name>A0A075A052_OPIVI</name>
<reference evidence="2 3" key="1">
    <citation type="submission" date="2013-11" db="EMBL/GenBank/DDBJ databases">
        <title>Opisthorchis viverrini - life in the bile duct.</title>
        <authorList>
            <person name="Young N.D."/>
            <person name="Nagarajan N."/>
            <person name="Lin S.J."/>
            <person name="Korhonen P.K."/>
            <person name="Jex A.R."/>
            <person name="Hall R.S."/>
            <person name="Safavi-Hemami H."/>
            <person name="Kaewkong W."/>
            <person name="Bertrand D."/>
            <person name="Gao S."/>
            <person name="Seet Q."/>
            <person name="Wongkham S."/>
            <person name="Teh B.T."/>
            <person name="Wongkham C."/>
            <person name="Intapan P.M."/>
            <person name="Maleewong W."/>
            <person name="Yang X."/>
            <person name="Hu M."/>
            <person name="Wang Z."/>
            <person name="Hofmann A."/>
            <person name="Sternberg P.W."/>
            <person name="Tan P."/>
            <person name="Wang J."/>
            <person name="Gasser R.B."/>
        </authorList>
    </citation>
    <scope>NUCLEOTIDE SEQUENCE [LARGE SCALE GENOMIC DNA]</scope>
</reference>
<proteinExistence type="predicted"/>
<dbReference type="RefSeq" id="XP_009164585.1">
    <property type="nucleotide sequence ID" value="XM_009166321.1"/>
</dbReference>
<accession>A0A075A052</accession>
<feature type="compositionally biased region" description="Basic and acidic residues" evidence="1">
    <location>
        <begin position="49"/>
        <end position="64"/>
    </location>
</feature>
<evidence type="ECO:0000313" key="2">
    <source>
        <dbReference type="EMBL" id="KER31637.1"/>
    </source>
</evidence>
<keyword evidence="3" id="KW-1185">Reference proteome</keyword>
<protein>
    <submittedName>
        <fullName evidence="2">Uncharacterized protein</fullName>
    </submittedName>
</protein>
<evidence type="ECO:0000256" key="1">
    <source>
        <dbReference type="SAM" id="MobiDB-lite"/>
    </source>
</evidence>